<protein>
    <recommendedName>
        <fullName evidence="9">Gustatory receptor</fullName>
    </recommendedName>
</protein>
<feature type="transmembrane region" description="Helical" evidence="6">
    <location>
        <begin position="81"/>
        <end position="100"/>
    </location>
</feature>
<feature type="transmembrane region" description="Helical" evidence="6">
    <location>
        <begin position="53"/>
        <end position="75"/>
    </location>
</feature>
<evidence type="ECO:0000313" key="7">
    <source>
        <dbReference type="EMBL" id="KAK4018998.1"/>
    </source>
</evidence>
<keyword evidence="2" id="KW-1003">Cell membrane</keyword>
<sequence>MNWLSVMAQLLASRWISMQYRQLRTAIEQVQEVERLFGDKLIMQHKSSVMTRFILGFILVLLAVTGLLFVSIPVYKSLLPSNMGILVTTAIFSFGMLGLIMTECIFLLAHLSYYIISHYIHLLLLHAESPDELPVISQKEAGCNTRKWENSTLILNHLCRASSELNSIFSFPTLFMLTSKFISVVSTAYVCVYSFSHRNHVLPDFSMSIPFVFFTDWMRIFVALYAADMPVNQVRLLRERIIAVSHSGLSQTLTDKIDAMSMLMQTDESRVRLSAVGLFNVGMHLIPAVSSSMIALRIQNEIVVLR</sequence>
<evidence type="ECO:0000256" key="5">
    <source>
        <dbReference type="ARBA" id="ARBA00023136"/>
    </source>
</evidence>
<feature type="transmembrane region" description="Helical" evidence="6">
    <location>
        <begin position="174"/>
        <end position="195"/>
    </location>
</feature>
<accession>A0ABR0A254</accession>
<dbReference type="Pfam" id="PF08395">
    <property type="entry name" value="7tm_7"/>
    <property type="match status" value="1"/>
</dbReference>
<reference evidence="7 8" key="1">
    <citation type="journal article" date="2023" name="Nucleic Acids Res.">
        <title>The hologenome of Daphnia magna reveals possible DNA methylation and microbiome-mediated evolution of the host genome.</title>
        <authorList>
            <person name="Chaturvedi A."/>
            <person name="Li X."/>
            <person name="Dhandapani V."/>
            <person name="Marshall H."/>
            <person name="Kissane S."/>
            <person name="Cuenca-Cambronero M."/>
            <person name="Asole G."/>
            <person name="Calvet F."/>
            <person name="Ruiz-Romero M."/>
            <person name="Marangio P."/>
            <person name="Guigo R."/>
            <person name="Rago D."/>
            <person name="Mirbahai L."/>
            <person name="Eastwood N."/>
            <person name="Colbourne J.K."/>
            <person name="Zhou J."/>
            <person name="Mallon E."/>
            <person name="Orsini L."/>
        </authorList>
    </citation>
    <scope>NUCLEOTIDE SEQUENCE [LARGE SCALE GENOMIC DNA]</scope>
    <source>
        <strain evidence="7">LRV0_1</strain>
    </source>
</reference>
<evidence type="ECO:0000256" key="2">
    <source>
        <dbReference type="ARBA" id="ARBA00022475"/>
    </source>
</evidence>
<evidence type="ECO:0000256" key="4">
    <source>
        <dbReference type="ARBA" id="ARBA00022989"/>
    </source>
</evidence>
<dbReference type="EMBL" id="JAOYFB010000036">
    <property type="protein sequence ID" value="KAK4018998.1"/>
    <property type="molecule type" value="Genomic_DNA"/>
</dbReference>
<evidence type="ECO:0000256" key="3">
    <source>
        <dbReference type="ARBA" id="ARBA00022692"/>
    </source>
</evidence>
<keyword evidence="5 6" id="KW-0472">Membrane</keyword>
<evidence type="ECO:0008006" key="9">
    <source>
        <dbReference type="Google" id="ProtNLM"/>
    </source>
</evidence>
<evidence type="ECO:0000256" key="1">
    <source>
        <dbReference type="ARBA" id="ARBA00004651"/>
    </source>
</evidence>
<evidence type="ECO:0000313" key="8">
    <source>
        <dbReference type="Proteomes" id="UP001234178"/>
    </source>
</evidence>
<comment type="caution">
    <text evidence="7">The sequence shown here is derived from an EMBL/GenBank/DDBJ whole genome shotgun (WGS) entry which is preliminary data.</text>
</comment>
<keyword evidence="4 6" id="KW-1133">Transmembrane helix</keyword>
<gene>
    <name evidence="7" type="ORF">OUZ56_001034</name>
</gene>
<keyword evidence="8" id="KW-1185">Reference proteome</keyword>
<comment type="subcellular location">
    <subcellularLocation>
        <location evidence="1">Cell membrane</location>
        <topology evidence="1">Multi-pass membrane protein</topology>
    </subcellularLocation>
</comment>
<dbReference type="Proteomes" id="UP001234178">
    <property type="component" value="Unassembled WGS sequence"/>
</dbReference>
<organism evidence="7 8">
    <name type="scientific">Daphnia magna</name>
    <dbReference type="NCBI Taxonomy" id="35525"/>
    <lineage>
        <taxon>Eukaryota</taxon>
        <taxon>Metazoa</taxon>
        <taxon>Ecdysozoa</taxon>
        <taxon>Arthropoda</taxon>
        <taxon>Crustacea</taxon>
        <taxon>Branchiopoda</taxon>
        <taxon>Diplostraca</taxon>
        <taxon>Cladocera</taxon>
        <taxon>Anomopoda</taxon>
        <taxon>Daphniidae</taxon>
        <taxon>Daphnia</taxon>
    </lineage>
</organism>
<dbReference type="InterPro" id="IPR013604">
    <property type="entry name" value="7TM_chemorcpt"/>
</dbReference>
<feature type="transmembrane region" description="Helical" evidence="6">
    <location>
        <begin position="207"/>
        <end position="227"/>
    </location>
</feature>
<evidence type="ECO:0000256" key="6">
    <source>
        <dbReference type="SAM" id="Phobius"/>
    </source>
</evidence>
<proteinExistence type="predicted"/>
<keyword evidence="3 6" id="KW-0812">Transmembrane</keyword>
<name>A0ABR0A254_9CRUS</name>